<dbReference type="Proteomes" id="UP000494165">
    <property type="component" value="Unassembled WGS sequence"/>
</dbReference>
<protein>
    <submittedName>
        <fullName evidence="1">Uncharacterized protein</fullName>
    </submittedName>
</protein>
<proteinExistence type="predicted"/>
<dbReference type="EMBL" id="CADEPI010000284">
    <property type="protein sequence ID" value="CAB3382801.1"/>
    <property type="molecule type" value="Genomic_DNA"/>
</dbReference>
<accession>A0A8S1DGN8</accession>
<sequence>MRIKYKSRDGENYFVSASVWLNLKLRARAFHPRADAEDRNNPQLAFPLRQSSLHNTRVLASDKNRLST</sequence>
<comment type="caution">
    <text evidence="1">The sequence shown here is derived from an EMBL/GenBank/DDBJ whole genome shotgun (WGS) entry which is preliminary data.</text>
</comment>
<evidence type="ECO:0000313" key="2">
    <source>
        <dbReference type="Proteomes" id="UP000494165"/>
    </source>
</evidence>
<name>A0A8S1DGN8_9INSE</name>
<reference evidence="1 2" key="1">
    <citation type="submission" date="2020-04" db="EMBL/GenBank/DDBJ databases">
        <authorList>
            <person name="Alioto T."/>
            <person name="Alioto T."/>
            <person name="Gomez Garrido J."/>
        </authorList>
    </citation>
    <scope>NUCLEOTIDE SEQUENCE [LARGE SCALE GENOMIC DNA]</scope>
</reference>
<dbReference type="AlphaFoldDB" id="A0A8S1DGN8"/>
<organism evidence="1 2">
    <name type="scientific">Cloeon dipterum</name>
    <dbReference type="NCBI Taxonomy" id="197152"/>
    <lineage>
        <taxon>Eukaryota</taxon>
        <taxon>Metazoa</taxon>
        <taxon>Ecdysozoa</taxon>
        <taxon>Arthropoda</taxon>
        <taxon>Hexapoda</taxon>
        <taxon>Insecta</taxon>
        <taxon>Pterygota</taxon>
        <taxon>Palaeoptera</taxon>
        <taxon>Ephemeroptera</taxon>
        <taxon>Pisciforma</taxon>
        <taxon>Baetidae</taxon>
        <taxon>Cloeon</taxon>
    </lineage>
</organism>
<gene>
    <name evidence="1" type="ORF">CLODIP_2_CD09749</name>
</gene>
<keyword evidence="2" id="KW-1185">Reference proteome</keyword>
<evidence type="ECO:0000313" key="1">
    <source>
        <dbReference type="EMBL" id="CAB3382801.1"/>
    </source>
</evidence>